<gene>
    <name evidence="1" type="ORF">LLUT_LOCUS23826</name>
</gene>
<dbReference type="AlphaFoldDB" id="A0AAV1XMH9"/>
<evidence type="ECO:0000313" key="1">
    <source>
        <dbReference type="EMBL" id="CAL0322766.1"/>
    </source>
</evidence>
<dbReference type="EMBL" id="CAXHTB010000016">
    <property type="protein sequence ID" value="CAL0322766.1"/>
    <property type="molecule type" value="Genomic_DNA"/>
</dbReference>
<proteinExistence type="predicted"/>
<organism evidence="1 2">
    <name type="scientific">Lupinus luteus</name>
    <name type="common">European yellow lupine</name>
    <dbReference type="NCBI Taxonomy" id="3873"/>
    <lineage>
        <taxon>Eukaryota</taxon>
        <taxon>Viridiplantae</taxon>
        <taxon>Streptophyta</taxon>
        <taxon>Embryophyta</taxon>
        <taxon>Tracheophyta</taxon>
        <taxon>Spermatophyta</taxon>
        <taxon>Magnoliopsida</taxon>
        <taxon>eudicotyledons</taxon>
        <taxon>Gunneridae</taxon>
        <taxon>Pentapetalae</taxon>
        <taxon>rosids</taxon>
        <taxon>fabids</taxon>
        <taxon>Fabales</taxon>
        <taxon>Fabaceae</taxon>
        <taxon>Papilionoideae</taxon>
        <taxon>50 kb inversion clade</taxon>
        <taxon>genistoids sensu lato</taxon>
        <taxon>core genistoids</taxon>
        <taxon>Genisteae</taxon>
        <taxon>Lupinus</taxon>
    </lineage>
</organism>
<protein>
    <submittedName>
        <fullName evidence="1">Uncharacterized protein</fullName>
    </submittedName>
</protein>
<comment type="caution">
    <text evidence="1">The sequence shown here is derived from an EMBL/GenBank/DDBJ whole genome shotgun (WGS) entry which is preliminary data.</text>
</comment>
<accession>A0AAV1XMH9</accession>
<reference evidence="1 2" key="1">
    <citation type="submission" date="2024-03" db="EMBL/GenBank/DDBJ databases">
        <authorList>
            <person name="Martinez-Hernandez J."/>
        </authorList>
    </citation>
    <scope>NUCLEOTIDE SEQUENCE [LARGE SCALE GENOMIC DNA]</scope>
</reference>
<dbReference type="Proteomes" id="UP001497480">
    <property type="component" value="Unassembled WGS sequence"/>
</dbReference>
<keyword evidence="2" id="KW-1185">Reference proteome</keyword>
<name>A0AAV1XMH9_LUPLU</name>
<evidence type="ECO:0000313" key="2">
    <source>
        <dbReference type="Proteomes" id="UP001497480"/>
    </source>
</evidence>
<sequence length="104" mass="12455">MLSDEVRNIITNHYSLCMTSFNYRRMLCARKIKKRLGPMIFDDRDTIVVICEGYWRTCIRGLKGDVVQTYKWFEVHEGLLEKVINLLLMMFMETWSKKVNRIEA</sequence>